<evidence type="ECO:0000313" key="5">
    <source>
        <dbReference type="EMBL" id="KAF2796184.1"/>
    </source>
</evidence>
<dbReference type="GO" id="GO:0004386">
    <property type="term" value="F:helicase activity"/>
    <property type="evidence" value="ECO:0007669"/>
    <property type="project" value="InterPro"/>
</dbReference>
<keyword evidence="5" id="KW-0378">Hydrolase</keyword>
<evidence type="ECO:0000259" key="3">
    <source>
        <dbReference type="Pfam" id="PF13086"/>
    </source>
</evidence>
<dbReference type="Pfam" id="PF13087">
    <property type="entry name" value="AAA_12"/>
    <property type="match status" value="1"/>
</dbReference>
<reference evidence="5" key="1">
    <citation type="journal article" date="2020" name="Stud. Mycol.">
        <title>101 Dothideomycetes genomes: a test case for predicting lifestyles and emergence of pathogens.</title>
        <authorList>
            <person name="Haridas S."/>
            <person name="Albert R."/>
            <person name="Binder M."/>
            <person name="Bloem J."/>
            <person name="Labutti K."/>
            <person name="Salamov A."/>
            <person name="Andreopoulos B."/>
            <person name="Baker S."/>
            <person name="Barry K."/>
            <person name="Bills G."/>
            <person name="Bluhm B."/>
            <person name="Cannon C."/>
            <person name="Castanera R."/>
            <person name="Culley D."/>
            <person name="Daum C."/>
            <person name="Ezra D."/>
            <person name="Gonzalez J."/>
            <person name="Henrissat B."/>
            <person name="Kuo A."/>
            <person name="Liang C."/>
            <person name="Lipzen A."/>
            <person name="Lutzoni F."/>
            <person name="Magnuson J."/>
            <person name="Mondo S."/>
            <person name="Nolan M."/>
            <person name="Ohm R."/>
            <person name="Pangilinan J."/>
            <person name="Park H.-J."/>
            <person name="Ramirez L."/>
            <person name="Alfaro M."/>
            <person name="Sun H."/>
            <person name="Tritt A."/>
            <person name="Yoshinaga Y."/>
            <person name="Zwiers L.-H."/>
            <person name="Turgeon B."/>
            <person name="Goodwin S."/>
            <person name="Spatafora J."/>
            <person name="Crous P."/>
            <person name="Grigoriev I."/>
        </authorList>
    </citation>
    <scope>NUCLEOTIDE SEQUENCE</scope>
    <source>
        <strain evidence="5">CBS 109.77</strain>
    </source>
</reference>
<dbReference type="InterPro" id="IPR047187">
    <property type="entry name" value="SF1_C_Upf1"/>
</dbReference>
<feature type="compositionally biased region" description="Acidic residues" evidence="2">
    <location>
        <begin position="667"/>
        <end position="695"/>
    </location>
</feature>
<dbReference type="InterPro" id="IPR041677">
    <property type="entry name" value="DNA2/NAM7_AAA_11"/>
</dbReference>
<keyword evidence="1" id="KW-0547">Nucleotide-binding</keyword>
<dbReference type="GO" id="GO:0005829">
    <property type="term" value="C:cytosol"/>
    <property type="evidence" value="ECO:0007669"/>
    <property type="project" value="TreeGrafter"/>
</dbReference>
<feature type="region of interest" description="Disordered" evidence="2">
    <location>
        <begin position="667"/>
        <end position="713"/>
    </location>
</feature>
<dbReference type="CDD" id="cd18808">
    <property type="entry name" value="SF1_C_Upf1"/>
    <property type="match status" value="1"/>
</dbReference>
<feature type="domain" description="DNA2/NAM7 helicase-like C-terminal" evidence="4">
    <location>
        <begin position="385"/>
        <end position="574"/>
    </location>
</feature>
<evidence type="ECO:0000256" key="1">
    <source>
        <dbReference type="ARBA" id="ARBA00022806"/>
    </source>
</evidence>
<dbReference type="EMBL" id="MU001837">
    <property type="protein sequence ID" value="KAF2796184.1"/>
    <property type="molecule type" value="Genomic_DNA"/>
</dbReference>
<keyword evidence="6" id="KW-1185">Reference proteome</keyword>
<gene>
    <name evidence="5" type="ORF">K505DRAFT_300725</name>
</gene>
<keyword evidence="1" id="KW-0347">Helicase</keyword>
<dbReference type="PANTHER" id="PTHR10887:SF322">
    <property type="entry name" value="HELICASE MOV-10"/>
    <property type="match status" value="1"/>
</dbReference>
<dbReference type="OrthoDB" id="6513042at2759"/>
<dbReference type="SUPFAM" id="SSF52540">
    <property type="entry name" value="P-loop containing nucleoside triphosphate hydrolases"/>
    <property type="match status" value="1"/>
</dbReference>
<name>A0A6A6XJ13_9PLEO</name>
<accession>A0A6A6XJ13</accession>
<organism evidence="5 6">
    <name type="scientific">Melanomma pulvis-pyrius CBS 109.77</name>
    <dbReference type="NCBI Taxonomy" id="1314802"/>
    <lineage>
        <taxon>Eukaryota</taxon>
        <taxon>Fungi</taxon>
        <taxon>Dikarya</taxon>
        <taxon>Ascomycota</taxon>
        <taxon>Pezizomycotina</taxon>
        <taxon>Dothideomycetes</taxon>
        <taxon>Pleosporomycetidae</taxon>
        <taxon>Pleosporales</taxon>
        <taxon>Melanommataceae</taxon>
        <taxon>Melanomma</taxon>
    </lineage>
</organism>
<dbReference type="InterPro" id="IPR041679">
    <property type="entry name" value="DNA2/NAM7-like_C"/>
</dbReference>
<dbReference type="GO" id="GO:0035194">
    <property type="term" value="P:regulatory ncRNA-mediated post-transcriptional gene silencing"/>
    <property type="evidence" value="ECO:0007669"/>
    <property type="project" value="TreeGrafter"/>
</dbReference>
<feature type="domain" description="DNA2/NAM7 helicase helicase" evidence="3">
    <location>
        <begin position="120"/>
        <end position="190"/>
    </location>
</feature>
<dbReference type="Proteomes" id="UP000799757">
    <property type="component" value="Unassembled WGS sequence"/>
</dbReference>
<dbReference type="InterPro" id="IPR045055">
    <property type="entry name" value="DNA2/NAM7-like"/>
</dbReference>
<keyword evidence="1" id="KW-0067">ATP-binding</keyword>
<dbReference type="GO" id="GO:0016787">
    <property type="term" value="F:hydrolase activity"/>
    <property type="evidence" value="ECO:0007669"/>
    <property type="project" value="UniProtKB-KW"/>
</dbReference>
<evidence type="ECO:0000313" key="6">
    <source>
        <dbReference type="Proteomes" id="UP000799757"/>
    </source>
</evidence>
<protein>
    <submittedName>
        <fullName evidence="5">P-loop containing nucleoside triphosphate hydrolase protein</fullName>
    </submittedName>
</protein>
<dbReference type="AlphaFoldDB" id="A0A6A6XJ13"/>
<dbReference type="Gene3D" id="3.40.50.300">
    <property type="entry name" value="P-loop containing nucleotide triphosphate hydrolases"/>
    <property type="match status" value="2"/>
</dbReference>
<evidence type="ECO:0000259" key="4">
    <source>
        <dbReference type="Pfam" id="PF13087"/>
    </source>
</evidence>
<proteinExistence type="predicted"/>
<dbReference type="Pfam" id="PF13086">
    <property type="entry name" value="AAA_11"/>
    <property type="match status" value="1"/>
</dbReference>
<sequence>MSDGNTPKPTFNVVFPLRERDLKSQWSALGYVASELKAASPSSNSPRSAHEELSCWAANIIVTASFSAQQANGTDQILEKEEQAPNDWIRRMLFPTEADGVVQMKLRTIPFRRGLFDHNMNYEQLQVVNSVCENEYGVLPFLISGPPGTGKTKTLVELALNLLNSTEIGHILICAPSDSAADTLVQRLKQHLTPNQLLRFNGPTRGDNEVPQGLLSYCYMKSEMFDLPPFAEFMAYNVVVTSTRDSSILADARLTNTDLFIVETRIRSAFHPESKHATPTLHWGALLIDEAAQATEVDALPALSVVMPPSTYPKSMPQPRLVMAGDQNQLGPKTASRNPEYSTSLFERLFNRPIYKNHPLSRSHARPSASPPVMTAKMLPMLRPPFTNLNRNYRSHPAILSVPSSLFYNDTLIPEATMSPSPLQTSPLWLGRKWPVLYIAHTGPDEIERDGGGWYNVSEAQRACNLAARLVTESGVKQTDICIMSPFSAQVRILRRMMRSHVYGDGAGMRDVNIGPVEAFQGLESRVVIICTTRTRDRFLDQDTKRGLGIVHQKRKINVALTRAKEALFVIGSPEVLGRDEHWRAFLAFCWRNGLVSKGGVVWDGSKDAHAESKIGVLERALLVKAEREEQGRENERVLGAGHAPRGLGVREDESWAEMLRAALEEFTDEEDAQDNDHDENEEGGYDDDDDDDKSMDDIAGSNSDSNGDDGVIQFVGKISGKKLTLRDGSSFAL</sequence>
<dbReference type="PANTHER" id="PTHR10887">
    <property type="entry name" value="DNA2/NAM7 HELICASE FAMILY"/>
    <property type="match status" value="1"/>
</dbReference>
<dbReference type="InterPro" id="IPR027417">
    <property type="entry name" value="P-loop_NTPase"/>
</dbReference>
<evidence type="ECO:0000256" key="2">
    <source>
        <dbReference type="SAM" id="MobiDB-lite"/>
    </source>
</evidence>